<keyword evidence="11" id="KW-0998">Cell outer membrane</keyword>
<dbReference type="Proteomes" id="UP000243745">
    <property type="component" value="Unassembled WGS sequence"/>
</dbReference>
<sequence length="196" mass="21620">MSILSNIKSVVVLPLTVSIAVITSACTATLTPEQQTFREEYLAAKKDYAVSGKLGIFDEKVKTSTLLNISVSRPDYTIYVSGITGTTLLKIRKTTSLTEITDDKGNIHTGSNAEELVYNLTGFHIPCDSLPDIVTGIPGNNPAHYRDDGTIESIEFSEFTVNYKNYMEVNGILLPKKIDIKGNNFLLRIAVNKWEI</sequence>
<dbReference type="OrthoDB" id="9797618at2"/>
<feature type="signal peptide" evidence="13">
    <location>
        <begin position="1"/>
        <end position="27"/>
    </location>
</feature>
<keyword evidence="12 14" id="KW-0449">Lipoprotein</keyword>
<dbReference type="AlphaFoldDB" id="A0A662ZH31"/>
<evidence type="ECO:0000256" key="13">
    <source>
        <dbReference type="SAM" id="SignalP"/>
    </source>
</evidence>
<dbReference type="RefSeq" id="WP_093141216.1">
    <property type="nucleotide sequence ID" value="NZ_FOXF01000010.1"/>
</dbReference>
<keyword evidence="5" id="KW-0813">Transport</keyword>
<protein>
    <recommendedName>
        <fullName evidence="4">Outer-membrane lipoprotein LolB</fullName>
    </recommendedName>
</protein>
<evidence type="ECO:0000256" key="2">
    <source>
        <dbReference type="ARBA" id="ARBA00009696"/>
    </source>
</evidence>
<comment type="subunit">
    <text evidence="3">Monomer.</text>
</comment>
<keyword evidence="6 13" id="KW-0732">Signal</keyword>
<keyword evidence="10" id="KW-0143">Chaperone</keyword>
<reference evidence="14 15" key="1">
    <citation type="submission" date="2016-10" db="EMBL/GenBank/DDBJ databases">
        <authorList>
            <person name="Varghese N."/>
            <person name="Submissions S."/>
        </authorList>
    </citation>
    <scope>NUCLEOTIDE SEQUENCE [LARGE SCALE GENOMIC DNA]</scope>
    <source>
        <strain evidence="14 15">DSM 1361</strain>
    </source>
</reference>
<evidence type="ECO:0000256" key="9">
    <source>
        <dbReference type="ARBA" id="ARBA00023139"/>
    </source>
</evidence>
<evidence type="ECO:0000256" key="7">
    <source>
        <dbReference type="ARBA" id="ARBA00022927"/>
    </source>
</evidence>
<dbReference type="GO" id="GO:0009279">
    <property type="term" value="C:cell outer membrane"/>
    <property type="evidence" value="ECO:0007669"/>
    <property type="project" value="UniProtKB-SubCell"/>
</dbReference>
<evidence type="ECO:0000256" key="3">
    <source>
        <dbReference type="ARBA" id="ARBA00011245"/>
    </source>
</evidence>
<proteinExistence type="inferred from homology"/>
<dbReference type="CDD" id="cd16326">
    <property type="entry name" value="LolB"/>
    <property type="match status" value="1"/>
</dbReference>
<dbReference type="InterPro" id="IPR004565">
    <property type="entry name" value="OM_lipoprot_LolB"/>
</dbReference>
<comment type="subcellular location">
    <subcellularLocation>
        <location evidence="1">Cell outer membrane</location>
        <topology evidence="1">Lipid-anchor</topology>
    </subcellularLocation>
</comment>
<keyword evidence="9" id="KW-0564">Palmitate</keyword>
<evidence type="ECO:0000256" key="11">
    <source>
        <dbReference type="ARBA" id="ARBA00023237"/>
    </source>
</evidence>
<dbReference type="GO" id="GO:0015031">
    <property type="term" value="P:protein transport"/>
    <property type="evidence" value="ECO:0007669"/>
    <property type="project" value="UniProtKB-KW"/>
</dbReference>
<evidence type="ECO:0000256" key="10">
    <source>
        <dbReference type="ARBA" id="ARBA00023186"/>
    </source>
</evidence>
<evidence type="ECO:0000256" key="8">
    <source>
        <dbReference type="ARBA" id="ARBA00023136"/>
    </source>
</evidence>
<dbReference type="SUPFAM" id="SSF89392">
    <property type="entry name" value="Prokaryotic lipoproteins and lipoprotein localization factors"/>
    <property type="match status" value="1"/>
</dbReference>
<dbReference type="EMBL" id="FOXF01000010">
    <property type="protein sequence ID" value="SFP24113.1"/>
    <property type="molecule type" value="Genomic_DNA"/>
</dbReference>
<evidence type="ECO:0000256" key="12">
    <source>
        <dbReference type="ARBA" id="ARBA00023288"/>
    </source>
</evidence>
<dbReference type="NCBIfam" id="TIGR00548">
    <property type="entry name" value="lolB"/>
    <property type="match status" value="1"/>
</dbReference>
<feature type="chain" id="PRO_5025021977" description="Outer-membrane lipoprotein LolB" evidence="13">
    <location>
        <begin position="28"/>
        <end position="196"/>
    </location>
</feature>
<keyword evidence="8" id="KW-0472">Membrane</keyword>
<evidence type="ECO:0000256" key="1">
    <source>
        <dbReference type="ARBA" id="ARBA00004459"/>
    </source>
</evidence>
<organism evidence="14 15">
    <name type="scientific">Ruminobacter amylophilus</name>
    <dbReference type="NCBI Taxonomy" id="867"/>
    <lineage>
        <taxon>Bacteria</taxon>
        <taxon>Pseudomonadati</taxon>
        <taxon>Pseudomonadota</taxon>
        <taxon>Gammaproteobacteria</taxon>
        <taxon>Aeromonadales</taxon>
        <taxon>Succinivibrionaceae</taxon>
        <taxon>Ruminobacter</taxon>
    </lineage>
</organism>
<evidence type="ECO:0000313" key="15">
    <source>
        <dbReference type="Proteomes" id="UP000243745"/>
    </source>
</evidence>
<gene>
    <name evidence="14" type="ORF">SAMN02910344_00841</name>
</gene>
<evidence type="ECO:0000256" key="6">
    <source>
        <dbReference type="ARBA" id="ARBA00022729"/>
    </source>
</evidence>
<keyword evidence="7" id="KW-0653">Protein transport</keyword>
<evidence type="ECO:0000256" key="4">
    <source>
        <dbReference type="ARBA" id="ARBA00016202"/>
    </source>
</evidence>
<dbReference type="Pfam" id="PF03550">
    <property type="entry name" value="LolB"/>
    <property type="match status" value="1"/>
</dbReference>
<name>A0A662ZH31_9GAMM</name>
<dbReference type="InterPro" id="IPR029046">
    <property type="entry name" value="LolA/LolB/LppX"/>
</dbReference>
<dbReference type="Gene3D" id="2.50.20.10">
    <property type="entry name" value="Lipoprotein localisation LolA/LolB/LppX"/>
    <property type="match status" value="1"/>
</dbReference>
<accession>A0A662ZH31</accession>
<evidence type="ECO:0000313" key="14">
    <source>
        <dbReference type="EMBL" id="SFP24113.1"/>
    </source>
</evidence>
<comment type="similarity">
    <text evidence="2">Belongs to the LolB family.</text>
</comment>
<evidence type="ECO:0000256" key="5">
    <source>
        <dbReference type="ARBA" id="ARBA00022448"/>
    </source>
</evidence>
<keyword evidence="15" id="KW-1185">Reference proteome</keyword>